<keyword evidence="6" id="KW-0808">Transferase</keyword>
<dbReference type="GO" id="GO:0003677">
    <property type="term" value="F:DNA binding"/>
    <property type="evidence" value="ECO:0007669"/>
    <property type="project" value="UniProtKB-KW"/>
</dbReference>
<dbReference type="InterPro" id="IPR012337">
    <property type="entry name" value="RNaseH-like_sf"/>
</dbReference>
<keyword evidence="12" id="KW-0496">Mitochondrion</keyword>
<dbReference type="GO" id="GO:0003887">
    <property type="term" value="F:DNA-directed DNA polymerase activity"/>
    <property type="evidence" value="ECO:0007669"/>
    <property type="project" value="UniProtKB-KW"/>
</dbReference>
<evidence type="ECO:0000256" key="23">
    <source>
        <dbReference type="SAM" id="MobiDB-lite"/>
    </source>
</evidence>
<feature type="compositionally biased region" description="Low complexity" evidence="23">
    <location>
        <begin position="12"/>
        <end position="40"/>
    </location>
</feature>
<evidence type="ECO:0000256" key="15">
    <source>
        <dbReference type="ARBA" id="ARBA00035717"/>
    </source>
</evidence>
<dbReference type="PROSITE" id="PS00447">
    <property type="entry name" value="DNA_POLYMERASE_A"/>
    <property type="match status" value="1"/>
</dbReference>
<feature type="domain" description="DNA-directed DNA polymerase family A palm" evidence="24">
    <location>
        <begin position="857"/>
        <end position="1090"/>
    </location>
</feature>
<evidence type="ECO:0000256" key="12">
    <source>
        <dbReference type="ARBA" id="ARBA00023128"/>
    </source>
</evidence>
<feature type="compositionally biased region" description="Polar residues" evidence="23">
    <location>
        <begin position="313"/>
        <end position="322"/>
    </location>
</feature>
<dbReference type="Gene3D" id="1.10.150.20">
    <property type="entry name" value="5' to 3' exonuclease, C-terminal subdomain"/>
    <property type="match status" value="1"/>
</dbReference>
<evidence type="ECO:0000256" key="8">
    <source>
        <dbReference type="ARBA" id="ARBA00022705"/>
    </source>
</evidence>
<comment type="cofactor">
    <cofactor evidence="1">
        <name>Mg(2+)</name>
        <dbReference type="ChEBI" id="CHEBI:18420"/>
    </cofactor>
</comment>
<comment type="similarity">
    <text evidence="3">Belongs to the DNA polymerase type-A family.</text>
</comment>
<comment type="subcellular location">
    <subcellularLocation>
        <location evidence="2">Mitochondrion matrix</location>
        <location evidence="2">Mitochondrion nucleoid</location>
    </subcellularLocation>
</comment>
<evidence type="ECO:0000256" key="6">
    <source>
        <dbReference type="ARBA" id="ARBA00022679"/>
    </source>
</evidence>
<feature type="region of interest" description="Disordered" evidence="23">
    <location>
        <begin position="305"/>
        <end position="324"/>
    </location>
</feature>
<feature type="coiled-coil region" evidence="22">
    <location>
        <begin position="423"/>
        <end position="450"/>
    </location>
</feature>
<gene>
    <name evidence="26" type="primary">POLG</name>
</gene>
<keyword evidence="10" id="KW-0239">DNA-directed DNA polymerase</keyword>
<dbReference type="GO" id="GO:0006264">
    <property type="term" value="P:mitochondrial DNA replication"/>
    <property type="evidence" value="ECO:0007669"/>
    <property type="project" value="InterPro"/>
</dbReference>
<dbReference type="CTD" id="5428"/>
<dbReference type="SUPFAM" id="SSF53098">
    <property type="entry name" value="Ribonuclease H-like"/>
    <property type="match status" value="1"/>
</dbReference>
<dbReference type="InterPro" id="IPR043502">
    <property type="entry name" value="DNA/RNA_pol_sf"/>
</dbReference>
<evidence type="ECO:0000256" key="18">
    <source>
        <dbReference type="ARBA" id="ARBA00051080"/>
    </source>
</evidence>
<dbReference type="CDD" id="cd08641">
    <property type="entry name" value="DNA_pol_gammaA"/>
    <property type="match status" value="1"/>
</dbReference>
<keyword evidence="22" id="KW-0175">Coiled coil</keyword>
<comment type="subunit">
    <text evidence="20">Heterotrimer composed of a catalytic subunit and a homodimer of accessory subunits (POLG:POLG2). Interacts with TTC3. Interacts with LIG3.</text>
</comment>
<dbReference type="PANTHER" id="PTHR10267">
    <property type="entry name" value="DNA POLYMERASE SUBUNIT GAMMA-1"/>
    <property type="match status" value="1"/>
</dbReference>
<dbReference type="Gene3D" id="3.30.420.390">
    <property type="match status" value="2"/>
</dbReference>
<organism evidence="25 26">
    <name type="scientific">Balaenoptera musculus</name>
    <name type="common">Blue whale</name>
    <dbReference type="NCBI Taxonomy" id="9771"/>
    <lineage>
        <taxon>Eukaryota</taxon>
        <taxon>Metazoa</taxon>
        <taxon>Chordata</taxon>
        <taxon>Craniata</taxon>
        <taxon>Vertebrata</taxon>
        <taxon>Euteleostomi</taxon>
        <taxon>Mammalia</taxon>
        <taxon>Eutheria</taxon>
        <taxon>Laurasiatheria</taxon>
        <taxon>Artiodactyla</taxon>
        <taxon>Whippomorpha</taxon>
        <taxon>Cetacea</taxon>
        <taxon>Mysticeti</taxon>
        <taxon>Balaenopteridae</taxon>
        <taxon>Balaenoptera</taxon>
    </lineage>
</organism>
<evidence type="ECO:0000256" key="4">
    <source>
        <dbReference type="ARBA" id="ARBA00012417"/>
    </source>
</evidence>
<evidence type="ECO:0000313" key="26">
    <source>
        <dbReference type="RefSeq" id="XP_036698212.1"/>
    </source>
</evidence>
<dbReference type="PANTHER" id="PTHR10267:SF0">
    <property type="entry name" value="DNA POLYMERASE SUBUNIT GAMMA-1"/>
    <property type="match status" value="1"/>
</dbReference>
<dbReference type="InterPro" id="IPR001098">
    <property type="entry name" value="DNA-dir_DNA_pol_A_palm_dom"/>
</dbReference>
<dbReference type="AlphaFoldDB" id="A0A8B8WLT0"/>
<comment type="catalytic activity">
    <reaction evidence="19">
        <text>a 5'-end 2'-deoxyribose-2'-deoxyribonucleotide-DNA = (2E,4S)-4-hydroxypenten-2-al-5-phosphate + a 5'-end 5'-phospho-2'-deoxyribonucleoside-DNA + H(+)</text>
        <dbReference type="Rhea" id="RHEA:76255"/>
        <dbReference type="Rhea" id="RHEA-COMP:13180"/>
        <dbReference type="Rhea" id="RHEA-COMP:18657"/>
        <dbReference type="ChEBI" id="CHEBI:15378"/>
        <dbReference type="ChEBI" id="CHEBI:136412"/>
        <dbReference type="ChEBI" id="CHEBI:195194"/>
        <dbReference type="ChEBI" id="CHEBI:195195"/>
    </reaction>
    <physiologicalReaction direction="left-to-right" evidence="19">
        <dbReference type="Rhea" id="RHEA:76256"/>
    </physiologicalReaction>
</comment>
<sequence>MSRLLWRKVAGATVGPGPVPAPGRWVSSSASVPVPSDGQPQPQPPPVPSSEGGQLRHNPLHIQMLSRGLHEQIFGHGGEMPGEAAVRRSVEHLQKHGLWGQPAAPLPDVELRLPPLYGGSLDQHFRLLAQKQSLPYLEAANLLLQAQLAPRPPNWAWAEGWTRYGPAGEAEPVAIPEERALVFDVEVCLAEGTCPTLAVAISPSAWYSWCSRRLVEERYSWTSQLSPADLIPLEVPASAGGPTQRDWQEQLVVGHNVSFDRAHVREQYLIRGSRMRFLDTMSMHMAISGLSSFQRSLWMAAKQGKHKARHPTQRGQKSQSKANGPAISSWDWLDISSVNNLADVHSLYVGGPHLEKEPRELFVKGSMKDIRENFQDLMQYCAQDVWATYEVFQQQLPLFLERCPHPVTLAGMLEMGVSYLPVNQNWERYLAEAQSTYEELQWEMKKSLMDLANDACQLLSGERYKEDPWLWDLEWDLQEFKQKKAKKVKRKEPATASKLPVEGPEAPGDPKDQEDPGPPSEEEEFQRDVMARACLEQLRGTTELLPKRPQHLPGHPGWYRKLCPRLDDPAWTPGPSLLSLQMRVTPKLMALTWDGFPLHYSERHGWGYLVPGRRDNLAKVPPGSGLTSAGVACPYTAIESLYRKHCLEQGKQQLELQEADLAEEFLLTDSSAMWQTVEEMGCLEVEAEARMENLRVAVPGQPPALTAAGGPKASQPAYHHGNGPYNDVDIPGCWFFKLPHKDGNSCNVGSPFAKDFLPKMEDGTLQAGPGGASGPRALEINKMISFWRNAHKRISSQMVVWLPRSALPRAVTRHPHYDEEGRYGAILPQVVTAGTITRRAVEPTWLTASNARPDRVGSELKAMVQAPPGYVLVGADVDSQELWIAAVLGDAHFAGMHGCTAFGWMTLQGRKSRGTDLHSKTAATVGISREHAKVFNYGRIYGAGQPFAERLLMQFNHRLTRQEAAEKARQMYAVTKGLRRSQWKKWEVVAERAWMGGTESEMFNKLESIAMSDTPRTPVLGCRITRALEPSAVQGEFMTSRVNWVVQSSAVDYLHLMLVAMKWLFEEFAIDGRFCISIHDEVRYLVREEDRYRAALALQITNLLTRCMFAYKLGLNDLPQSVAFFSTVDIDQCLRKEVTMDCKTPSNPTGMERRYGIPEGEALDIYQIIELTKGSLEK</sequence>
<evidence type="ECO:0000256" key="21">
    <source>
        <dbReference type="ARBA" id="ARBA00082654"/>
    </source>
</evidence>
<dbReference type="FunFam" id="3.30.420.390:FF:000002">
    <property type="entry name" value="DNA polymerase gamma, catalytic subunit"/>
    <property type="match status" value="1"/>
</dbReference>
<dbReference type="Gene3D" id="1.20.5.3960">
    <property type="match status" value="1"/>
</dbReference>
<dbReference type="FunFam" id="3.30.420.390:FF:000001">
    <property type="entry name" value="DNA polymerase gamma, catalytic subunit"/>
    <property type="match status" value="1"/>
</dbReference>
<dbReference type="InterPro" id="IPR047580">
    <property type="entry name" value="POLG_palm_dom"/>
</dbReference>
<keyword evidence="8" id="KW-0235">DNA replication</keyword>
<evidence type="ECO:0000256" key="20">
    <source>
        <dbReference type="ARBA" id="ARBA00064138"/>
    </source>
</evidence>
<dbReference type="InterPro" id="IPR019760">
    <property type="entry name" value="DNA-dir_DNA_pol_A_CS"/>
</dbReference>
<evidence type="ECO:0000313" key="25">
    <source>
        <dbReference type="Proteomes" id="UP000694857"/>
    </source>
</evidence>
<evidence type="ECO:0000256" key="11">
    <source>
        <dbReference type="ARBA" id="ARBA00023125"/>
    </source>
</evidence>
<dbReference type="Gene3D" id="3.30.70.370">
    <property type="match status" value="1"/>
</dbReference>
<evidence type="ECO:0000256" key="13">
    <source>
        <dbReference type="ARBA" id="ARBA00023271"/>
    </source>
</evidence>
<dbReference type="FunFam" id="1.20.5.3960:FF:000002">
    <property type="entry name" value="DNA polymerase gamma, catalytic subunit"/>
    <property type="match status" value="1"/>
</dbReference>
<dbReference type="GO" id="GO:0005760">
    <property type="term" value="C:gamma DNA polymerase complex"/>
    <property type="evidence" value="ECO:0007669"/>
    <property type="project" value="InterPro"/>
</dbReference>
<evidence type="ECO:0000256" key="10">
    <source>
        <dbReference type="ARBA" id="ARBA00022932"/>
    </source>
</evidence>
<dbReference type="Pfam" id="PF18136">
    <property type="entry name" value="DNApol_Exo"/>
    <property type="match status" value="1"/>
</dbReference>
<comment type="catalytic activity">
    <reaction evidence="18">
        <text>a 3'-end 2'-deoxyribonucleotidyl-deoxyribonucleotide-DNA + H2O = a 3'-end 2'-deoxyribonucleotide-DNA + a 2'-deoxyribonucleoside 5'-phosphate + H(+)</text>
        <dbReference type="Rhea" id="RHEA:77911"/>
        <dbReference type="Rhea" id="RHEA-COMP:13863"/>
        <dbReference type="Rhea" id="RHEA-COMP:19009"/>
        <dbReference type="ChEBI" id="CHEBI:15377"/>
        <dbReference type="ChEBI" id="CHEBI:15378"/>
        <dbReference type="ChEBI" id="CHEBI:65317"/>
        <dbReference type="ChEBI" id="CHEBI:138148"/>
        <dbReference type="ChEBI" id="CHEBI:228185"/>
    </reaction>
    <physiologicalReaction direction="left-to-right" evidence="18">
        <dbReference type="Rhea" id="RHEA:77912"/>
    </physiologicalReaction>
</comment>
<proteinExistence type="inferred from homology"/>
<dbReference type="EC" id="2.7.7.7" evidence="4"/>
<keyword evidence="25" id="KW-1185">Reference proteome</keyword>
<dbReference type="SMART" id="SM00482">
    <property type="entry name" value="POLAc"/>
    <property type="match status" value="1"/>
</dbReference>
<dbReference type="PRINTS" id="PR00867">
    <property type="entry name" value="DNAPOLG"/>
</dbReference>
<evidence type="ECO:0000256" key="17">
    <source>
        <dbReference type="ARBA" id="ARBA00047303"/>
    </source>
</evidence>
<protein>
    <recommendedName>
        <fullName evidence="5">DNA polymerase subunit gamma-1</fullName>
        <ecNumber evidence="4">2.7.7.7</ecNumber>
    </recommendedName>
    <alternativeName>
        <fullName evidence="16">3'-5' exodeoxyribonuclease</fullName>
    </alternativeName>
    <alternativeName>
        <fullName evidence="15">5'-deoxyribose-phosphate lyase</fullName>
    </alternativeName>
    <alternativeName>
        <fullName evidence="14">Mitochondrial DNA polymerase catalytic subunit</fullName>
    </alternativeName>
    <alternativeName>
        <fullName evidence="21">PolG-alpha</fullName>
    </alternativeName>
</protein>
<evidence type="ECO:0000256" key="14">
    <source>
        <dbReference type="ARBA" id="ARBA00031966"/>
    </source>
</evidence>
<reference evidence="26" key="1">
    <citation type="submission" date="2025-08" db="UniProtKB">
        <authorList>
            <consortium name="RefSeq"/>
        </authorList>
    </citation>
    <scope>IDENTIFICATION</scope>
    <source>
        <tissue evidence="26">Epidermis and Blubber</tissue>
    </source>
</reference>
<evidence type="ECO:0000256" key="19">
    <source>
        <dbReference type="ARBA" id="ARBA00052508"/>
    </source>
</evidence>
<dbReference type="RefSeq" id="XP_036698212.1">
    <property type="nucleotide sequence ID" value="XM_036842317.1"/>
</dbReference>
<evidence type="ECO:0000256" key="1">
    <source>
        <dbReference type="ARBA" id="ARBA00001946"/>
    </source>
</evidence>
<accession>A0A8B8WLT0</accession>
<evidence type="ECO:0000259" key="24">
    <source>
        <dbReference type="SMART" id="SM00482"/>
    </source>
</evidence>
<dbReference type="PIRSF" id="PIRSF000797">
    <property type="entry name" value="DNA_pol_mt"/>
    <property type="match status" value="1"/>
</dbReference>
<dbReference type="Proteomes" id="UP000694857">
    <property type="component" value="Chromosome 2"/>
</dbReference>
<keyword evidence="9" id="KW-0460">Magnesium</keyword>
<evidence type="ECO:0000256" key="3">
    <source>
        <dbReference type="ARBA" id="ARBA00007705"/>
    </source>
</evidence>
<keyword evidence="11" id="KW-0238">DNA-binding</keyword>
<dbReference type="Pfam" id="PF00476">
    <property type="entry name" value="DNA_pol_A"/>
    <property type="match status" value="1"/>
</dbReference>
<name>A0A8B8WLT0_BALMU</name>
<evidence type="ECO:0000256" key="7">
    <source>
        <dbReference type="ARBA" id="ARBA00022695"/>
    </source>
</evidence>
<feature type="region of interest" description="Disordered" evidence="23">
    <location>
        <begin position="484"/>
        <end position="525"/>
    </location>
</feature>
<evidence type="ECO:0000256" key="5">
    <source>
        <dbReference type="ARBA" id="ARBA00015350"/>
    </source>
</evidence>
<evidence type="ECO:0000256" key="2">
    <source>
        <dbReference type="ARBA" id="ARBA00004436"/>
    </source>
</evidence>
<comment type="catalytic activity">
    <reaction evidence="17">
        <text>DNA(n) + a 2'-deoxyribonucleoside 5'-triphosphate = DNA(n+1) + diphosphate</text>
        <dbReference type="Rhea" id="RHEA:22508"/>
        <dbReference type="Rhea" id="RHEA-COMP:17339"/>
        <dbReference type="Rhea" id="RHEA-COMP:17340"/>
        <dbReference type="ChEBI" id="CHEBI:33019"/>
        <dbReference type="ChEBI" id="CHEBI:61560"/>
        <dbReference type="ChEBI" id="CHEBI:173112"/>
        <dbReference type="EC" id="2.7.7.7"/>
    </reaction>
    <physiologicalReaction direction="left-to-right" evidence="17">
        <dbReference type="Rhea" id="RHEA:22509"/>
    </physiologicalReaction>
</comment>
<dbReference type="InterPro" id="IPR002297">
    <property type="entry name" value="DNA-dir_DNA_pol_A_mt"/>
</dbReference>
<dbReference type="GO" id="GO:0042645">
    <property type="term" value="C:mitochondrial nucleoid"/>
    <property type="evidence" value="ECO:0007669"/>
    <property type="project" value="UniProtKB-SubCell"/>
</dbReference>
<dbReference type="GeneID" id="118890051"/>
<dbReference type="FunFam" id="1.10.150.20:FF:000024">
    <property type="entry name" value="DNA polymerase gamma, catalytic subunit"/>
    <property type="match status" value="1"/>
</dbReference>
<evidence type="ECO:0000256" key="22">
    <source>
        <dbReference type="SAM" id="Coils"/>
    </source>
</evidence>
<evidence type="ECO:0000256" key="9">
    <source>
        <dbReference type="ARBA" id="ARBA00022842"/>
    </source>
</evidence>
<feature type="region of interest" description="Disordered" evidence="23">
    <location>
        <begin position="12"/>
        <end position="56"/>
    </location>
</feature>
<dbReference type="GO" id="GO:0008408">
    <property type="term" value="F:3'-5' exonuclease activity"/>
    <property type="evidence" value="ECO:0007669"/>
    <property type="project" value="TreeGrafter"/>
</dbReference>
<keyword evidence="13" id="KW-1135">Mitochondrion nucleoid</keyword>
<dbReference type="SUPFAM" id="SSF56672">
    <property type="entry name" value="DNA/RNA polymerases"/>
    <property type="match status" value="1"/>
</dbReference>
<evidence type="ECO:0000256" key="16">
    <source>
        <dbReference type="ARBA" id="ARBA00042791"/>
    </source>
</evidence>
<dbReference type="InterPro" id="IPR041336">
    <property type="entry name" value="DNApol_Exo"/>
</dbReference>
<keyword evidence="7" id="KW-0548">Nucleotidyltransferase</keyword>